<dbReference type="Pfam" id="PF05257">
    <property type="entry name" value="CHAP"/>
    <property type="match status" value="1"/>
</dbReference>
<evidence type="ECO:0000259" key="3">
    <source>
        <dbReference type="PROSITE" id="PS50911"/>
    </source>
</evidence>
<dbReference type="PROSITE" id="PS50911">
    <property type="entry name" value="CHAP"/>
    <property type="match status" value="1"/>
</dbReference>
<feature type="domain" description="SH3b" evidence="4">
    <location>
        <begin position="156"/>
        <end position="222"/>
    </location>
</feature>
<dbReference type="AlphaFoldDB" id="A0AA46YUA5"/>
<protein>
    <recommendedName>
        <fullName evidence="2">N-acetylmuramoyl-L-alanine amidase</fullName>
        <ecNumber evidence="2">3.5.1.28</ecNumber>
    </recommendedName>
</protein>
<reference evidence="5" key="1">
    <citation type="submission" date="2022-10" db="EMBL/GenBank/DDBJ databases">
        <title>Genome assembly of Lactococcus garvieae isolates from cricket gut.</title>
        <authorList>
            <person name="Luecke A.R."/>
            <person name="Brown A.M.V."/>
            <person name="Wakeman C.A."/>
        </authorList>
    </citation>
    <scope>NUCLEOTIDE SEQUENCE</scope>
    <source>
        <strain evidence="5">Alexii-11_2</strain>
    </source>
</reference>
<dbReference type="InterPro" id="IPR007921">
    <property type="entry name" value="CHAP_dom"/>
</dbReference>
<dbReference type="EMBL" id="CP109635">
    <property type="protein sequence ID" value="UYT11291.1"/>
    <property type="molecule type" value="Genomic_DNA"/>
</dbReference>
<dbReference type="GO" id="GO:0008745">
    <property type="term" value="F:N-acetylmuramoyl-L-alanine amidase activity"/>
    <property type="evidence" value="ECO:0007669"/>
    <property type="project" value="UniProtKB-EC"/>
</dbReference>
<dbReference type="Proteomes" id="UP001164042">
    <property type="component" value="Chromosome"/>
</dbReference>
<evidence type="ECO:0000256" key="1">
    <source>
        <dbReference type="ARBA" id="ARBA00001561"/>
    </source>
</evidence>
<dbReference type="Gene3D" id="2.30.30.40">
    <property type="entry name" value="SH3 Domains"/>
    <property type="match status" value="1"/>
</dbReference>
<name>A0AA46YUA5_9LACT</name>
<gene>
    <name evidence="5" type="ORF">OF801_04910</name>
</gene>
<dbReference type="InterPro" id="IPR038765">
    <property type="entry name" value="Papain-like_cys_pep_sf"/>
</dbReference>
<dbReference type="Gene3D" id="3.90.1720.10">
    <property type="entry name" value="endopeptidase domain like (from Nostoc punctiforme)"/>
    <property type="match status" value="1"/>
</dbReference>
<evidence type="ECO:0000313" key="6">
    <source>
        <dbReference type="Proteomes" id="UP001164042"/>
    </source>
</evidence>
<accession>A0AA46YUA5</accession>
<comment type="catalytic activity">
    <reaction evidence="1">
        <text>Hydrolyzes the link between N-acetylmuramoyl residues and L-amino acid residues in certain cell-wall glycopeptides.</text>
        <dbReference type="EC" id="3.5.1.28"/>
    </reaction>
</comment>
<organism evidence="5 6">
    <name type="scientific">Lactococcus garvieae</name>
    <dbReference type="NCBI Taxonomy" id="1363"/>
    <lineage>
        <taxon>Bacteria</taxon>
        <taxon>Bacillati</taxon>
        <taxon>Bacillota</taxon>
        <taxon>Bacilli</taxon>
        <taxon>Lactobacillales</taxon>
        <taxon>Streptococcaceae</taxon>
        <taxon>Lactococcus</taxon>
    </lineage>
</organism>
<evidence type="ECO:0000256" key="2">
    <source>
        <dbReference type="ARBA" id="ARBA00011901"/>
    </source>
</evidence>
<dbReference type="EC" id="3.5.1.28" evidence="2"/>
<evidence type="ECO:0000313" key="5">
    <source>
        <dbReference type="EMBL" id="UYT11291.1"/>
    </source>
</evidence>
<sequence>MSKIYDLSVAKLGVIVDFDGMYGGQCADLSTYAVYWATGARITGNAINTVDDYNINAIKAKGFTPEVFWASNGYYPIVPQRGDILVENPNNGGYGHVSIVESATATKVTVIEQNYDGSALSASPKGVERRTRDYLTPYAILRIPDANTASPSGKGAGTYKVTASALNVRDYPSTQKGKVVASYSLGQSVNIGEVITSEGMSWGIYTSYSGAKRFVSMDYLKK</sequence>
<dbReference type="PROSITE" id="PS51781">
    <property type="entry name" value="SH3B"/>
    <property type="match status" value="1"/>
</dbReference>
<dbReference type="SUPFAM" id="SSF54001">
    <property type="entry name" value="Cysteine proteinases"/>
    <property type="match status" value="1"/>
</dbReference>
<dbReference type="RefSeq" id="WP_264308659.1">
    <property type="nucleotide sequence ID" value="NZ_CP109635.1"/>
</dbReference>
<proteinExistence type="predicted"/>
<feature type="domain" description="Peptidase C51" evidence="3">
    <location>
        <begin position="1"/>
        <end position="136"/>
    </location>
</feature>
<dbReference type="InterPro" id="IPR003646">
    <property type="entry name" value="SH3-like_bac-type"/>
</dbReference>
<evidence type="ECO:0000259" key="4">
    <source>
        <dbReference type="PROSITE" id="PS51781"/>
    </source>
</evidence>